<protein>
    <recommendedName>
        <fullName evidence="1">Translationally-controlled tumor protein homolog</fullName>
    </recommendedName>
</protein>
<dbReference type="InterPro" id="IPR011323">
    <property type="entry name" value="Mss4/transl-control_tumour"/>
</dbReference>
<accession>A0A0B7NA50</accession>
<gene>
    <name evidence="4" type="primary">PARPA_08507.1 scaffold 33254</name>
</gene>
<dbReference type="Proteomes" id="UP000054107">
    <property type="component" value="Unassembled WGS sequence"/>
</dbReference>
<dbReference type="PROSITE" id="PS51797">
    <property type="entry name" value="TCTP_3"/>
    <property type="match status" value="1"/>
</dbReference>
<feature type="domain" description="TCTP" evidence="3">
    <location>
        <begin position="1"/>
        <end position="169"/>
    </location>
</feature>
<dbReference type="Pfam" id="PF00838">
    <property type="entry name" value="TCTP"/>
    <property type="match status" value="1"/>
</dbReference>
<dbReference type="STRING" id="35722.A0A0B7NA50"/>
<organism evidence="4 5">
    <name type="scientific">Parasitella parasitica</name>
    <dbReference type="NCBI Taxonomy" id="35722"/>
    <lineage>
        <taxon>Eukaryota</taxon>
        <taxon>Fungi</taxon>
        <taxon>Fungi incertae sedis</taxon>
        <taxon>Mucoromycota</taxon>
        <taxon>Mucoromycotina</taxon>
        <taxon>Mucoromycetes</taxon>
        <taxon>Mucorales</taxon>
        <taxon>Mucorineae</taxon>
        <taxon>Mucoraceae</taxon>
        <taxon>Parasitella</taxon>
    </lineage>
</organism>
<dbReference type="PRINTS" id="PR01653">
    <property type="entry name" value="TCTPROTEIN"/>
</dbReference>
<evidence type="ECO:0000259" key="3">
    <source>
        <dbReference type="PROSITE" id="PS51797"/>
    </source>
</evidence>
<evidence type="ECO:0000313" key="5">
    <source>
        <dbReference type="Proteomes" id="UP000054107"/>
    </source>
</evidence>
<reference evidence="4 5" key="1">
    <citation type="submission" date="2014-09" db="EMBL/GenBank/DDBJ databases">
        <authorList>
            <person name="Ellenberger Sabrina"/>
        </authorList>
    </citation>
    <scope>NUCLEOTIDE SEQUENCE [LARGE SCALE GENOMIC DNA]</scope>
    <source>
        <strain evidence="4 5">CBS 412.66</strain>
    </source>
</reference>
<evidence type="ECO:0000313" key="4">
    <source>
        <dbReference type="EMBL" id="CEP14329.1"/>
    </source>
</evidence>
<evidence type="ECO:0000256" key="2">
    <source>
        <dbReference type="PROSITE-ProRule" id="PRU01133"/>
    </source>
</evidence>
<dbReference type="OrthoDB" id="10248936at2759"/>
<dbReference type="Gene3D" id="2.170.150.10">
    <property type="entry name" value="Metal Binding Protein, Guanine Nucleotide Exchange Factor, Chain A"/>
    <property type="match status" value="1"/>
</dbReference>
<dbReference type="PANTHER" id="PTHR11991:SF0">
    <property type="entry name" value="TRANSLATIONALLY-CONTROLLED TUMOR PROTEIN"/>
    <property type="match status" value="1"/>
</dbReference>
<proteinExistence type="inferred from homology"/>
<dbReference type="GO" id="GO:0005737">
    <property type="term" value="C:cytoplasm"/>
    <property type="evidence" value="ECO:0007669"/>
    <property type="project" value="TreeGrafter"/>
</dbReference>
<comment type="similarity">
    <text evidence="2">Belongs to the TCTP family.</text>
</comment>
<dbReference type="AlphaFoldDB" id="A0A0B7NA50"/>
<dbReference type="GO" id="GO:0005509">
    <property type="term" value="F:calcium ion binding"/>
    <property type="evidence" value="ECO:0007669"/>
    <property type="project" value="TreeGrafter"/>
</dbReference>
<dbReference type="PANTHER" id="PTHR11991">
    <property type="entry name" value="TRANSLATIONALLY CONTROLLED TUMOR PROTEIN-RELATED"/>
    <property type="match status" value="1"/>
</dbReference>
<dbReference type="FunFam" id="2.170.150.10:FF:000002">
    <property type="entry name" value="Translationally-controlled tumor protein homolog"/>
    <property type="match status" value="1"/>
</dbReference>
<dbReference type="SUPFAM" id="SSF51316">
    <property type="entry name" value="Mss4-like"/>
    <property type="match status" value="1"/>
</dbReference>
<name>A0A0B7NA50_9FUNG</name>
<dbReference type="EMBL" id="LN731161">
    <property type="protein sequence ID" value="CEP14329.1"/>
    <property type="molecule type" value="Genomic_DNA"/>
</dbReference>
<sequence>MLLYMDIISGDELFSDAFTPVLIDDVLYEVDCKMITIGNDNVDIGANPSAEDAPDEIMDDAKTVNNLVHTSRLEPTIFNKKAYISYIKGYMKEIKSKMETNGVEPEDIEDFEKKITPKVKEILKKYDDYEFYTGESRNPEAMVALLNYREDGITPYFTFFKHGLKEQKF</sequence>
<evidence type="ECO:0000256" key="1">
    <source>
        <dbReference type="ARBA" id="ARBA00014759"/>
    </source>
</evidence>
<dbReference type="InterPro" id="IPR011057">
    <property type="entry name" value="Mss4-like_sf"/>
</dbReference>
<keyword evidence="5" id="KW-1185">Reference proteome</keyword>
<dbReference type="InterPro" id="IPR034737">
    <property type="entry name" value="TCTP"/>
</dbReference>
<dbReference type="InterPro" id="IPR018105">
    <property type="entry name" value="Translational_control_tumour_p"/>
</dbReference>